<name>A0AAD8AM65_DIPPU</name>
<comment type="caution">
    <text evidence="1">The sequence shown here is derived from an EMBL/GenBank/DDBJ whole genome shotgun (WGS) entry which is preliminary data.</text>
</comment>
<organism evidence="1 2">
    <name type="scientific">Diploptera punctata</name>
    <name type="common">Pacific beetle cockroach</name>
    <dbReference type="NCBI Taxonomy" id="6984"/>
    <lineage>
        <taxon>Eukaryota</taxon>
        <taxon>Metazoa</taxon>
        <taxon>Ecdysozoa</taxon>
        <taxon>Arthropoda</taxon>
        <taxon>Hexapoda</taxon>
        <taxon>Insecta</taxon>
        <taxon>Pterygota</taxon>
        <taxon>Neoptera</taxon>
        <taxon>Polyneoptera</taxon>
        <taxon>Dictyoptera</taxon>
        <taxon>Blattodea</taxon>
        <taxon>Blaberoidea</taxon>
        <taxon>Blaberidae</taxon>
        <taxon>Diplopterinae</taxon>
        <taxon>Diploptera</taxon>
    </lineage>
</organism>
<dbReference type="AlphaFoldDB" id="A0AAD8AM65"/>
<protein>
    <submittedName>
        <fullName evidence="1">Uncharacterized protein</fullName>
    </submittedName>
</protein>
<reference evidence="1" key="1">
    <citation type="journal article" date="2023" name="IScience">
        <title>Live-bearing cockroach genome reveals convergent evolutionary mechanisms linked to viviparity in insects and beyond.</title>
        <authorList>
            <person name="Fouks B."/>
            <person name="Harrison M.C."/>
            <person name="Mikhailova A.A."/>
            <person name="Marchal E."/>
            <person name="English S."/>
            <person name="Carruthers M."/>
            <person name="Jennings E.C."/>
            <person name="Chiamaka E.L."/>
            <person name="Frigard R.A."/>
            <person name="Pippel M."/>
            <person name="Attardo G.M."/>
            <person name="Benoit J.B."/>
            <person name="Bornberg-Bauer E."/>
            <person name="Tobe S.S."/>
        </authorList>
    </citation>
    <scope>NUCLEOTIDE SEQUENCE</scope>
    <source>
        <strain evidence="1">Stay&amp;Tobe</strain>
    </source>
</reference>
<feature type="non-terminal residue" evidence="1">
    <location>
        <position position="69"/>
    </location>
</feature>
<reference evidence="1" key="2">
    <citation type="submission" date="2023-05" db="EMBL/GenBank/DDBJ databases">
        <authorList>
            <person name="Fouks B."/>
        </authorList>
    </citation>
    <scope>NUCLEOTIDE SEQUENCE</scope>
    <source>
        <strain evidence="1">Stay&amp;Tobe</strain>
        <tissue evidence="1">Testes</tissue>
    </source>
</reference>
<evidence type="ECO:0000313" key="2">
    <source>
        <dbReference type="Proteomes" id="UP001233999"/>
    </source>
</evidence>
<keyword evidence="2" id="KW-1185">Reference proteome</keyword>
<dbReference type="Proteomes" id="UP001233999">
    <property type="component" value="Unassembled WGS sequence"/>
</dbReference>
<proteinExistence type="predicted"/>
<dbReference type="EMBL" id="JASPKZ010000004">
    <property type="protein sequence ID" value="KAJ9601715.1"/>
    <property type="molecule type" value="Genomic_DNA"/>
</dbReference>
<gene>
    <name evidence="1" type="ORF">L9F63_000106</name>
</gene>
<accession>A0AAD8AM65</accession>
<sequence length="69" mass="7947">IVYRNRGNLVNPFMSFYNKMIKCQCHKLELLKTCHLCSLGLYKPPTLAAYLSSIYITSSQFGDEFVTHV</sequence>
<evidence type="ECO:0000313" key="1">
    <source>
        <dbReference type="EMBL" id="KAJ9601715.1"/>
    </source>
</evidence>
<feature type="non-terminal residue" evidence="1">
    <location>
        <position position="1"/>
    </location>
</feature>